<organism evidence="1 2">
    <name type="scientific">Clunio marinus</name>
    <dbReference type="NCBI Taxonomy" id="568069"/>
    <lineage>
        <taxon>Eukaryota</taxon>
        <taxon>Metazoa</taxon>
        <taxon>Ecdysozoa</taxon>
        <taxon>Arthropoda</taxon>
        <taxon>Hexapoda</taxon>
        <taxon>Insecta</taxon>
        <taxon>Pterygota</taxon>
        <taxon>Neoptera</taxon>
        <taxon>Endopterygota</taxon>
        <taxon>Diptera</taxon>
        <taxon>Nematocera</taxon>
        <taxon>Chironomoidea</taxon>
        <taxon>Chironomidae</taxon>
        <taxon>Clunio</taxon>
    </lineage>
</organism>
<keyword evidence="2" id="KW-1185">Reference proteome</keyword>
<dbReference type="Proteomes" id="UP000183832">
    <property type="component" value="Unassembled WGS sequence"/>
</dbReference>
<name>A0A1J1J1D0_9DIPT</name>
<dbReference type="AlphaFoldDB" id="A0A1J1J1D0"/>
<accession>A0A1J1J1D0</accession>
<proteinExistence type="predicted"/>
<protein>
    <submittedName>
        <fullName evidence="1">CLUMA_CG019155, isoform A</fullName>
    </submittedName>
</protein>
<reference evidence="1 2" key="1">
    <citation type="submission" date="2015-04" db="EMBL/GenBank/DDBJ databases">
        <authorList>
            <person name="Syromyatnikov M.Y."/>
            <person name="Popov V.N."/>
        </authorList>
    </citation>
    <scope>NUCLEOTIDE SEQUENCE [LARGE SCALE GENOMIC DNA]</scope>
</reference>
<evidence type="ECO:0000313" key="2">
    <source>
        <dbReference type="Proteomes" id="UP000183832"/>
    </source>
</evidence>
<evidence type="ECO:0000313" key="1">
    <source>
        <dbReference type="EMBL" id="CRL06347.1"/>
    </source>
</evidence>
<gene>
    <name evidence="1" type="ORF">CLUMA_CG019155</name>
</gene>
<dbReference type="EMBL" id="CVRI01000066">
    <property type="protein sequence ID" value="CRL06347.1"/>
    <property type="molecule type" value="Genomic_DNA"/>
</dbReference>
<sequence>MKMFLTYDDVFSVDIVEYFFPVNKTYETTSWVHNKAH</sequence>